<reference evidence="12 13" key="1">
    <citation type="submission" date="2015-07" db="EMBL/GenBank/DDBJ databases">
        <title>High-quality genome of monoxenous trypanosomatid Leptomonas pyrrhocoris.</title>
        <authorList>
            <person name="Flegontov P."/>
            <person name="Butenko A."/>
            <person name="Firsov S."/>
            <person name="Vlcek C."/>
            <person name="Logacheva M.D."/>
            <person name="Field M."/>
            <person name="Filatov D."/>
            <person name="Flegontova O."/>
            <person name="Gerasimov E."/>
            <person name="Jackson A.P."/>
            <person name="Kelly S."/>
            <person name="Opperdoes F."/>
            <person name="O'Reilly A."/>
            <person name="Votypka J."/>
            <person name="Yurchenko V."/>
            <person name="Lukes J."/>
        </authorList>
    </citation>
    <scope>NUCLEOTIDE SEQUENCE [LARGE SCALE GENOMIC DNA]</scope>
    <source>
        <strain evidence="12">H10</strain>
    </source>
</reference>
<dbReference type="Gene3D" id="3.20.20.70">
    <property type="entry name" value="Aldolase class I"/>
    <property type="match status" value="1"/>
</dbReference>
<dbReference type="InterPro" id="IPR013785">
    <property type="entry name" value="Aldolase_TIM"/>
</dbReference>
<keyword evidence="4" id="KW-0285">Flavoprotein</keyword>
<dbReference type="Pfam" id="PF00724">
    <property type="entry name" value="Oxidored_FMN"/>
    <property type="match status" value="1"/>
</dbReference>
<dbReference type="EMBL" id="LGTL01000003">
    <property type="protein sequence ID" value="KPA83708.1"/>
    <property type="molecule type" value="Genomic_DNA"/>
</dbReference>
<evidence type="ECO:0000256" key="3">
    <source>
        <dbReference type="ARBA" id="ARBA00011048"/>
    </source>
</evidence>
<evidence type="ECO:0000256" key="4">
    <source>
        <dbReference type="ARBA" id="ARBA00022630"/>
    </source>
</evidence>
<dbReference type="PRINTS" id="PR00419">
    <property type="entry name" value="ADXRDTASE"/>
</dbReference>
<dbReference type="Proteomes" id="UP000037923">
    <property type="component" value="Unassembled WGS sequence"/>
</dbReference>
<evidence type="ECO:0000313" key="12">
    <source>
        <dbReference type="EMBL" id="KPA83708.1"/>
    </source>
</evidence>
<dbReference type="PANTHER" id="PTHR42917:SF2">
    <property type="entry name" value="2,4-DIENOYL-COA REDUCTASE [(2E)-ENOYL-COA-PRODUCING]"/>
    <property type="match status" value="1"/>
</dbReference>
<sequence>MPSPLTPAAATAVIAGPKLFTPIRISPHIELPNRFYMQPIYLNMENELPLCSDAHMSAMAAFFGERAHFGAKLIVVGGLGTSKFGRWKKDALTLGTFDAAKALSRVTKTVHQEGGYVLAQAFHSGRAARKRFFLSSTSARSTVQPFPRAFPLRIPGFMINYVVSEYERFARLAEEAGFDGIEIPVSEGSLLHNFLSPAVNTRRDKFGGSLERRIEMTARVLETIKNSLAHPGKFVVSVRLCLHDLKVGGSSMAETLQCAEVLAKSGRVDILNTSVGMHDSPVQTLSAYVPHGAFTRACQLVKERLVAAGAADLPVVASHRLNSLELSEKLLDRGVCDMIGLARPLLADPQYIANAAAGRSEDSIPCIGCNHCVNRLYKHQRITCALNPISGYELQRGWQPAKYRKTIAVVGAGAAGVTCALTLWRRGHDVTLFERNAVIGGQLNWAKRVPGKESYQEVLEYWTRQLRQSSINVRLNTEFTREEVARNHQFFHAVVMAHGSVPRAISSHVFPGASECPLIVPFSRILDGSVTAGRRVVIIGNGAISHDVASFLLHDPRVAREVSFYLDEWGVNLEQGTVLEHPEVRMPRNNREVTIFQKADKDADLSRGWGWTQKRWIRHHDSAVIRHGMIENFDAGGVHISILPPDSRKFYVPCDTIVWCIGMLPNITYGTWVYEWMKDGANTRGEMIRDFALYTCGSCRDSVTGDGHGEQDMLQAVQEGYEIGYKV</sequence>
<dbReference type="GO" id="GO:0010181">
    <property type="term" value="F:FMN binding"/>
    <property type="evidence" value="ECO:0007669"/>
    <property type="project" value="InterPro"/>
</dbReference>
<evidence type="ECO:0000256" key="1">
    <source>
        <dbReference type="ARBA" id="ARBA00001917"/>
    </source>
</evidence>
<dbReference type="GO" id="GO:0046872">
    <property type="term" value="F:metal ion binding"/>
    <property type="evidence" value="ECO:0007669"/>
    <property type="project" value="UniProtKB-KW"/>
</dbReference>
<dbReference type="GeneID" id="26902255"/>
<dbReference type="GO" id="GO:0016491">
    <property type="term" value="F:oxidoreductase activity"/>
    <property type="evidence" value="ECO:0007669"/>
    <property type="project" value="UniProtKB-KW"/>
</dbReference>
<dbReference type="SUPFAM" id="SSF51971">
    <property type="entry name" value="Nucleotide-binding domain"/>
    <property type="match status" value="1"/>
</dbReference>
<feature type="domain" description="FAD/NAD(P)-binding" evidence="11">
    <location>
        <begin position="406"/>
        <end position="668"/>
    </location>
</feature>
<dbReference type="InterPro" id="IPR036188">
    <property type="entry name" value="FAD/NAD-bd_sf"/>
</dbReference>
<keyword evidence="13" id="KW-1185">Reference proteome</keyword>
<accession>A0A0N0DY41</accession>
<dbReference type="RefSeq" id="XP_015662147.1">
    <property type="nucleotide sequence ID" value="XM_015798669.1"/>
</dbReference>
<feature type="domain" description="NADH:flavin oxidoreductase/NADH oxidase N-terminal" evidence="10">
    <location>
        <begin position="18"/>
        <end position="360"/>
    </location>
</feature>
<dbReference type="GO" id="GO:0005737">
    <property type="term" value="C:cytoplasm"/>
    <property type="evidence" value="ECO:0007669"/>
    <property type="project" value="UniProtKB-ARBA"/>
</dbReference>
<evidence type="ECO:0000256" key="5">
    <source>
        <dbReference type="ARBA" id="ARBA00022643"/>
    </source>
</evidence>
<gene>
    <name evidence="12" type="ORF">ABB37_01960</name>
</gene>
<dbReference type="AlphaFoldDB" id="A0A0N0DY41"/>
<evidence type="ECO:0000313" key="13">
    <source>
        <dbReference type="Proteomes" id="UP000037923"/>
    </source>
</evidence>
<keyword evidence="8" id="KW-0408">Iron</keyword>
<evidence type="ECO:0000256" key="8">
    <source>
        <dbReference type="ARBA" id="ARBA00023004"/>
    </source>
</evidence>
<keyword evidence="9" id="KW-0411">Iron-sulfur</keyword>
<dbReference type="Gene3D" id="3.50.50.60">
    <property type="entry name" value="FAD/NAD(P)-binding domain"/>
    <property type="match status" value="1"/>
</dbReference>
<dbReference type="PANTHER" id="PTHR42917">
    <property type="entry name" value="2,4-DIENOYL-COA REDUCTASE"/>
    <property type="match status" value="1"/>
</dbReference>
<evidence type="ECO:0000256" key="6">
    <source>
        <dbReference type="ARBA" id="ARBA00022723"/>
    </source>
</evidence>
<dbReference type="Gene3D" id="3.40.50.720">
    <property type="entry name" value="NAD(P)-binding Rossmann-like Domain"/>
    <property type="match status" value="1"/>
</dbReference>
<name>A0A0N0DY41_LEPPY</name>
<comment type="cofactor">
    <cofactor evidence="2">
        <name>[4Fe-4S] cluster</name>
        <dbReference type="ChEBI" id="CHEBI:49883"/>
    </cofactor>
</comment>
<proteinExistence type="inferred from homology"/>
<evidence type="ECO:0000256" key="9">
    <source>
        <dbReference type="ARBA" id="ARBA00023014"/>
    </source>
</evidence>
<dbReference type="OrthoDB" id="276546at2759"/>
<dbReference type="InterPro" id="IPR001155">
    <property type="entry name" value="OxRdtase_FMN_N"/>
</dbReference>
<protein>
    <submittedName>
        <fullName evidence="12">Putative mitochondrial 2,4-dienoyl-coa reductase fadh1</fullName>
    </submittedName>
</protein>
<evidence type="ECO:0000256" key="2">
    <source>
        <dbReference type="ARBA" id="ARBA00001966"/>
    </source>
</evidence>
<evidence type="ECO:0000259" key="11">
    <source>
        <dbReference type="Pfam" id="PF07992"/>
    </source>
</evidence>
<keyword evidence="5" id="KW-0288">FMN</keyword>
<evidence type="ECO:0000259" key="10">
    <source>
        <dbReference type="Pfam" id="PF00724"/>
    </source>
</evidence>
<dbReference type="OMA" id="GTWIYEW"/>
<dbReference type="VEuPathDB" id="TriTrypDB:LpyrH10_03_1110"/>
<comment type="caution">
    <text evidence="12">The sequence shown here is derived from an EMBL/GenBank/DDBJ whole genome shotgun (WGS) entry which is preliminary data.</text>
</comment>
<keyword evidence="7" id="KW-0560">Oxidoreductase</keyword>
<comment type="similarity">
    <text evidence="3">In the N-terminal section; belongs to the NADH:flavin oxidoreductase/NADH oxidase family.</text>
</comment>
<dbReference type="InterPro" id="IPR051793">
    <property type="entry name" value="NADH:flavin_oxidoreductase"/>
</dbReference>
<comment type="cofactor">
    <cofactor evidence="1">
        <name>FMN</name>
        <dbReference type="ChEBI" id="CHEBI:58210"/>
    </cofactor>
</comment>
<dbReference type="Pfam" id="PF07992">
    <property type="entry name" value="Pyr_redox_2"/>
    <property type="match status" value="1"/>
</dbReference>
<keyword evidence="6" id="KW-0479">Metal-binding</keyword>
<dbReference type="GO" id="GO:0051536">
    <property type="term" value="F:iron-sulfur cluster binding"/>
    <property type="evidence" value="ECO:0007669"/>
    <property type="project" value="UniProtKB-KW"/>
</dbReference>
<evidence type="ECO:0000256" key="7">
    <source>
        <dbReference type="ARBA" id="ARBA00023002"/>
    </source>
</evidence>
<organism evidence="12 13">
    <name type="scientific">Leptomonas pyrrhocoris</name>
    <name type="common">Firebug parasite</name>
    <dbReference type="NCBI Taxonomy" id="157538"/>
    <lineage>
        <taxon>Eukaryota</taxon>
        <taxon>Discoba</taxon>
        <taxon>Euglenozoa</taxon>
        <taxon>Kinetoplastea</taxon>
        <taxon>Metakinetoplastina</taxon>
        <taxon>Trypanosomatida</taxon>
        <taxon>Trypanosomatidae</taxon>
        <taxon>Leishmaniinae</taxon>
        <taxon>Leptomonas</taxon>
    </lineage>
</organism>
<dbReference type="SUPFAM" id="SSF51395">
    <property type="entry name" value="FMN-linked oxidoreductases"/>
    <property type="match status" value="1"/>
</dbReference>
<dbReference type="InterPro" id="IPR023753">
    <property type="entry name" value="FAD/NAD-binding_dom"/>
</dbReference>